<sequence>MAPEESSRSSPFSDVPEEDIPEIAENPKEEQQPAGDEATTDMVKVIRGDKFTSATIRGIKWLLWWSDAGFGAFISFPFIQMGHSYTHMQAERWFPNPSNLHLPVGEFVPNLYNWLAILGISLGVGLEGQRTFTLRHLLQILRLGGHVVRTDEKILITSAVCKSLDVLRALIVGSVGHA</sequence>
<keyword evidence="2" id="KW-0812">Transmembrane</keyword>
<keyword evidence="2" id="KW-1133">Transmembrane helix</keyword>
<reference evidence="3 4" key="1">
    <citation type="submission" date="2024-02" db="EMBL/GenBank/DDBJ databases">
        <authorList>
            <person name="Vignale AGUSTIN F."/>
            <person name="Sosa J E."/>
            <person name="Modenutti C."/>
        </authorList>
    </citation>
    <scope>NUCLEOTIDE SEQUENCE [LARGE SCALE GENOMIC DNA]</scope>
</reference>
<gene>
    <name evidence="3" type="ORF">ILEXP_LOCUS21233</name>
</gene>
<dbReference type="Proteomes" id="UP001642360">
    <property type="component" value="Unassembled WGS sequence"/>
</dbReference>
<feature type="transmembrane region" description="Helical" evidence="2">
    <location>
        <begin position="111"/>
        <end position="128"/>
    </location>
</feature>
<organism evidence="3 4">
    <name type="scientific">Ilex paraguariensis</name>
    <name type="common">yerba mate</name>
    <dbReference type="NCBI Taxonomy" id="185542"/>
    <lineage>
        <taxon>Eukaryota</taxon>
        <taxon>Viridiplantae</taxon>
        <taxon>Streptophyta</taxon>
        <taxon>Embryophyta</taxon>
        <taxon>Tracheophyta</taxon>
        <taxon>Spermatophyta</taxon>
        <taxon>Magnoliopsida</taxon>
        <taxon>eudicotyledons</taxon>
        <taxon>Gunneridae</taxon>
        <taxon>Pentapetalae</taxon>
        <taxon>asterids</taxon>
        <taxon>campanulids</taxon>
        <taxon>Aquifoliales</taxon>
        <taxon>Aquifoliaceae</taxon>
        <taxon>Ilex</taxon>
    </lineage>
</organism>
<keyword evidence="4" id="KW-1185">Reference proteome</keyword>
<dbReference type="EMBL" id="CAUOFW020002315">
    <property type="protein sequence ID" value="CAK9152999.1"/>
    <property type="molecule type" value="Genomic_DNA"/>
</dbReference>
<evidence type="ECO:0000313" key="3">
    <source>
        <dbReference type="EMBL" id="CAK9152999.1"/>
    </source>
</evidence>
<evidence type="ECO:0000256" key="1">
    <source>
        <dbReference type="SAM" id="MobiDB-lite"/>
    </source>
</evidence>
<evidence type="ECO:0000313" key="4">
    <source>
        <dbReference type="Proteomes" id="UP001642360"/>
    </source>
</evidence>
<accession>A0ABC8S714</accession>
<feature type="transmembrane region" description="Helical" evidence="2">
    <location>
        <begin position="61"/>
        <end position="79"/>
    </location>
</feature>
<protein>
    <submittedName>
        <fullName evidence="3">Uncharacterized protein</fullName>
    </submittedName>
</protein>
<comment type="caution">
    <text evidence="3">The sequence shown here is derived from an EMBL/GenBank/DDBJ whole genome shotgun (WGS) entry which is preliminary data.</text>
</comment>
<feature type="region of interest" description="Disordered" evidence="1">
    <location>
        <begin position="1"/>
        <end position="37"/>
    </location>
</feature>
<name>A0ABC8S714_9AQUA</name>
<proteinExistence type="predicted"/>
<dbReference type="AlphaFoldDB" id="A0ABC8S714"/>
<keyword evidence="2" id="KW-0472">Membrane</keyword>
<evidence type="ECO:0000256" key="2">
    <source>
        <dbReference type="SAM" id="Phobius"/>
    </source>
</evidence>